<comment type="caution">
    <text evidence="2">The sequence shown here is derived from an EMBL/GenBank/DDBJ whole genome shotgun (WGS) entry which is preliminary data.</text>
</comment>
<dbReference type="EMBL" id="JADIKG010000013">
    <property type="protein sequence ID" value="MFK2874720.1"/>
    <property type="molecule type" value="Genomic_DNA"/>
</dbReference>
<evidence type="ECO:0000256" key="1">
    <source>
        <dbReference type="SAM" id="SignalP"/>
    </source>
</evidence>
<dbReference type="RefSeq" id="WP_284396634.1">
    <property type="nucleotide sequence ID" value="NZ_BSNQ01000003.1"/>
</dbReference>
<sequence length="429" mass="43367">MDTYTKHARAFLPLAILTGLLSVGLTTSVHAQLSAIANPPGEKQCATSDINDNDTAVGNCSPQNVYGPSEGFADNGDLVSPLQPLVVGQDCSAGGVADNGTIIGECVDLNNKSFGVTWNAANPLAAPVLLQPLPGLLNLDPDVTTASTGYNQSGFVVGESISGTGNATPVVWNPSVSGGSPMMLATQGSNCEAADISDTALNGEPDAVLNCPLNPTSANPGPMVAEISIYQPGLLGLLGSYVATALPIPSGATHCTADGINKFNQIVGTCHFPAPDLPQTAYWASPTSAPTLLTVPIGGNNARNAGAFINNAIPAAIVFHYQTNAGVTNPGFWIPSTNTVTLIPPLPGGLHAIAVCLGDNNTVVINSDIASEYGQAVVWTPTGGDLDEGDLNGGDNSAATSCNEQGTALSAVAEGGNLNANASEDLTIP</sequence>
<gene>
    <name evidence="2" type="ORF">ISP13_14345</name>
</gene>
<name>A0ABW8IXH3_9GAMM</name>
<keyword evidence="3" id="KW-1185">Reference proteome</keyword>
<feature type="chain" id="PRO_5045577706" evidence="1">
    <location>
        <begin position="32"/>
        <end position="429"/>
    </location>
</feature>
<keyword evidence="1" id="KW-0732">Signal</keyword>
<feature type="signal peptide" evidence="1">
    <location>
        <begin position="1"/>
        <end position="31"/>
    </location>
</feature>
<dbReference type="Proteomes" id="UP001620405">
    <property type="component" value="Unassembled WGS sequence"/>
</dbReference>
<accession>A0ABW8IXH3</accession>
<protein>
    <submittedName>
        <fullName evidence="2">Uncharacterized protein</fullName>
    </submittedName>
</protein>
<evidence type="ECO:0000313" key="3">
    <source>
        <dbReference type="Proteomes" id="UP001620405"/>
    </source>
</evidence>
<proteinExistence type="predicted"/>
<evidence type="ECO:0000313" key="2">
    <source>
        <dbReference type="EMBL" id="MFK2874720.1"/>
    </source>
</evidence>
<reference evidence="2 3" key="1">
    <citation type="submission" date="2020-10" db="EMBL/GenBank/DDBJ databases">
        <title>Phylogeny of dyella-like bacteria.</title>
        <authorList>
            <person name="Fu J."/>
        </authorList>
    </citation>
    <scope>NUCLEOTIDE SEQUENCE [LARGE SCALE GENOMIC DNA]</scope>
    <source>
        <strain evidence="2 3">DHOB07</strain>
    </source>
</reference>
<organism evidence="2 3">
    <name type="scientific">Dyella lipolytica</name>
    <dbReference type="NCBI Taxonomy" id="1867835"/>
    <lineage>
        <taxon>Bacteria</taxon>
        <taxon>Pseudomonadati</taxon>
        <taxon>Pseudomonadota</taxon>
        <taxon>Gammaproteobacteria</taxon>
        <taxon>Lysobacterales</taxon>
        <taxon>Rhodanobacteraceae</taxon>
        <taxon>Dyella</taxon>
    </lineage>
</organism>